<dbReference type="CDD" id="cd04301">
    <property type="entry name" value="NAT_SF"/>
    <property type="match status" value="1"/>
</dbReference>
<dbReference type="InParanoid" id="A0A1C4YL64"/>
<reference evidence="5" key="1">
    <citation type="submission" date="2016-06" db="EMBL/GenBank/DDBJ databases">
        <authorList>
            <person name="Varghese N."/>
            <person name="Submissions Spin"/>
        </authorList>
    </citation>
    <scope>NUCLEOTIDE SEQUENCE [LARGE SCALE GENOMIC DNA]</scope>
    <source>
        <strain evidence="5">DSM 43816</strain>
    </source>
</reference>
<dbReference type="InterPro" id="IPR000182">
    <property type="entry name" value="GNAT_dom"/>
</dbReference>
<name>A0A1C4YL64_MICEC</name>
<accession>A0A1C4YL64</accession>
<dbReference type="InterPro" id="IPR016181">
    <property type="entry name" value="Acyl_CoA_acyltransferase"/>
</dbReference>
<keyword evidence="1" id="KW-0808">Transferase</keyword>
<dbReference type="GO" id="GO:0016747">
    <property type="term" value="F:acyltransferase activity, transferring groups other than amino-acyl groups"/>
    <property type="evidence" value="ECO:0007669"/>
    <property type="project" value="InterPro"/>
</dbReference>
<dbReference type="Gene3D" id="3.40.630.30">
    <property type="match status" value="1"/>
</dbReference>
<sequence length="306" mass="32921">MTLTIRPFRPEDATVVAAVLRVAAPYWVFSAAALRWQSTRGAPAARQRMLLAEVDGEVVGVARTGLLHESAEPGLGYANLNVLPERRGGGVGSALLAAAEQRLRAIGARVAYAKVVDEPAAVGFAERHGYQRGRSTTHLRLDLTSGALPPVSVPPGVRITTAATLAGDPRPLYEADLDASRDEPGDVGMDAIDFADWRTTYWDRPNLDWTLTTVAICDGVVAAFTFALTDGSDRYQSGMTGVRRAYRGRGLAGAVKRSALHRAAEAGFTTALTSNDAGNEAMLAINRRLGYAPVAVEWRYRRTLFR</sequence>
<keyword evidence="2" id="KW-0012">Acyltransferase</keyword>
<evidence type="ECO:0000256" key="2">
    <source>
        <dbReference type="ARBA" id="ARBA00023315"/>
    </source>
</evidence>
<dbReference type="PANTHER" id="PTHR43877:SF1">
    <property type="entry name" value="ACETYLTRANSFERASE"/>
    <property type="match status" value="1"/>
</dbReference>
<evidence type="ECO:0000313" key="4">
    <source>
        <dbReference type="EMBL" id="SCF21444.1"/>
    </source>
</evidence>
<dbReference type="RefSeq" id="WP_088983075.1">
    <property type="nucleotide sequence ID" value="NZ_LT607413.1"/>
</dbReference>
<proteinExistence type="predicted"/>
<evidence type="ECO:0000256" key="1">
    <source>
        <dbReference type="ARBA" id="ARBA00022679"/>
    </source>
</evidence>
<gene>
    <name evidence="4" type="ORF">GA0070618_4104</name>
</gene>
<evidence type="ECO:0000259" key="3">
    <source>
        <dbReference type="PROSITE" id="PS51186"/>
    </source>
</evidence>
<dbReference type="EMBL" id="LT607413">
    <property type="protein sequence ID" value="SCF21444.1"/>
    <property type="molecule type" value="Genomic_DNA"/>
</dbReference>
<evidence type="ECO:0000313" key="5">
    <source>
        <dbReference type="Proteomes" id="UP000198253"/>
    </source>
</evidence>
<dbReference type="PANTHER" id="PTHR43877">
    <property type="entry name" value="AMINOALKYLPHOSPHONATE N-ACETYLTRANSFERASE-RELATED-RELATED"/>
    <property type="match status" value="1"/>
</dbReference>
<dbReference type="PROSITE" id="PS51186">
    <property type="entry name" value="GNAT"/>
    <property type="match status" value="2"/>
</dbReference>
<protein>
    <submittedName>
        <fullName evidence="4">Mycothiol synthase</fullName>
    </submittedName>
</protein>
<dbReference type="Pfam" id="PF00583">
    <property type="entry name" value="Acetyltransf_1"/>
    <property type="match status" value="2"/>
</dbReference>
<feature type="domain" description="N-acetyltransferase" evidence="3">
    <location>
        <begin position="3"/>
        <end position="160"/>
    </location>
</feature>
<dbReference type="Proteomes" id="UP000198253">
    <property type="component" value="Chromosome I"/>
</dbReference>
<dbReference type="AlphaFoldDB" id="A0A1C4YL64"/>
<dbReference type="SUPFAM" id="SSF55729">
    <property type="entry name" value="Acyl-CoA N-acyltransferases (Nat)"/>
    <property type="match status" value="2"/>
</dbReference>
<keyword evidence="5" id="KW-1185">Reference proteome</keyword>
<feature type="domain" description="N-acetyltransferase" evidence="3">
    <location>
        <begin position="167"/>
        <end position="306"/>
    </location>
</feature>
<dbReference type="OrthoDB" id="4119890at2"/>
<organism evidence="4 5">
    <name type="scientific">Micromonospora echinospora</name>
    <name type="common">Micromonospora purpurea</name>
    <dbReference type="NCBI Taxonomy" id="1877"/>
    <lineage>
        <taxon>Bacteria</taxon>
        <taxon>Bacillati</taxon>
        <taxon>Actinomycetota</taxon>
        <taxon>Actinomycetes</taxon>
        <taxon>Micromonosporales</taxon>
        <taxon>Micromonosporaceae</taxon>
        <taxon>Micromonospora</taxon>
    </lineage>
</organism>
<dbReference type="InterPro" id="IPR050832">
    <property type="entry name" value="Bact_Acetyltransf"/>
</dbReference>